<dbReference type="Proteomes" id="UP001356427">
    <property type="component" value="Unassembled WGS sequence"/>
</dbReference>
<name>A0AAN8L4S8_9TELE</name>
<comment type="caution">
    <text evidence="2">The sequence shown here is derived from an EMBL/GenBank/DDBJ whole genome shotgun (WGS) entry which is preliminary data.</text>
</comment>
<proteinExistence type="predicted"/>
<feature type="chain" id="PRO_5042956398" evidence="1">
    <location>
        <begin position="22"/>
        <end position="81"/>
    </location>
</feature>
<reference evidence="2 3" key="1">
    <citation type="submission" date="2021-04" db="EMBL/GenBank/DDBJ databases">
        <authorList>
            <person name="De Guttry C."/>
            <person name="Zahm M."/>
            <person name="Klopp C."/>
            <person name="Cabau C."/>
            <person name="Louis A."/>
            <person name="Berthelot C."/>
            <person name="Parey E."/>
            <person name="Roest Crollius H."/>
            <person name="Montfort J."/>
            <person name="Robinson-Rechavi M."/>
            <person name="Bucao C."/>
            <person name="Bouchez O."/>
            <person name="Gislard M."/>
            <person name="Lluch J."/>
            <person name="Milhes M."/>
            <person name="Lampietro C."/>
            <person name="Lopez Roques C."/>
            <person name="Donnadieu C."/>
            <person name="Braasch I."/>
            <person name="Desvignes T."/>
            <person name="Postlethwait J."/>
            <person name="Bobe J."/>
            <person name="Wedekind C."/>
            <person name="Guiguen Y."/>
        </authorList>
    </citation>
    <scope>NUCLEOTIDE SEQUENCE [LARGE SCALE GENOMIC DNA]</scope>
    <source>
        <strain evidence="2">Cs_M1</strain>
        <tissue evidence="2">Blood</tissue>
    </source>
</reference>
<dbReference type="EMBL" id="JAGTTL010000031">
    <property type="protein sequence ID" value="KAK6297835.1"/>
    <property type="molecule type" value="Genomic_DNA"/>
</dbReference>
<dbReference type="AlphaFoldDB" id="A0AAN8L4S8"/>
<protein>
    <submittedName>
        <fullName evidence="2">Uncharacterized protein</fullName>
    </submittedName>
</protein>
<keyword evidence="3" id="KW-1185">Reference proteome</keyword>
<gene>
    <name evidence="2" type="ORF">J4Q44_G00324180</name>
</gene>
<evidence type="ECO:0000313" key="3">
    <source>
        <dbReference type="Proteomes" id="UP001356427"/>
    </source>
</evidence>
<keyword evidence="1" id="KW-0732">Signal</keyword>
<organism evidence="2 3">
    <name type="scientific">Coregonus suidteri</name>
    <dbReference type="NCBI Taxonomy" id="861788"/>
    <lineage>
        <taxon>Eukaryota</taxon>
        <taxon>Metazoa</taxon>
        <taxon>Chordata</taxon>
        <taxon>Craniata</taxon>
        <taxon>Vertebrata</taxon>
        <taxon>Euteleostomi</taxon>
        <taxon>Actinopterygii</taxon>
        <taxon>Neopterygii</taxon>
        <taxon>Teleostei</taxon>
        <taxon>Protacanthopterygii</taxon>
        <taxon>Salmoniformes</taxon>
        <taxon>Salmonidae</taxon>
        <taxon>Coregoninae</taxon>
        <taxon>Coregonus</taxon>
    </lineage>
</organism>
<feature type="signal peptide" evidence="1">
    <location>
        <begin position="1"/>
        <end position="21"/>
    </location>
</feature>
<evidence type="ECO:0000313" key="2">
    <source>
        <dbReference type="EMBL" id="KAK6297835.1"/>
    </source>
</evidence>
<accession>A0AAN8L4S8</accession>
<sequence>MNTRDWMAVLLIFLLIGGGLAAPLRNRGRGEETANLELISDPHLIKDHISLFDDYGLRPMPPHLPPYLRSPYQPDLEDEYY</sequence>
<evidence type="ECO:0000256" key="1">
    <source>
        <dbReference type="SAM" id="SignalP"/>
    </source>
</evidence>